<dbReference type="PANTHER" id="PTHR33741">
    <property type="entry name" value="TRANSMEMBRANE PROTEIN DDB_G0269096-RELATED"/>
    <property type="match status" value="1"/>
</dbReference>
<organism evidence="4">
    <name type="scientific">Grammatophora oceanica</name>
    <dbReference type="NCBI Taxonomy" id="210454"/>
    <lineage>
        <taxon>Eukaryota</taxon>
        <taxon>Sar</taxon>
        <taxon>Stramenopiles</taxon>
        <taxon>Ochrophyta</taxon>
        <taxon>Bacillariophyta</taxon>
        <taxon>Fragilariophyceae</taxon>
        <taxon>Fragilariophycidae</taxon>
        <taxon>Rhabdonematales</taxon>
        <taxon>Grammatophoraceae</taxon>
        <taxon>Grammatophora</taxon>
    </lineage>
</organism>
<feature type="compositionally biased region" description="Basic and acidic residues" evidence="1">
    <location>
        <begin position="225"/>
        <end position="244"/>
    </location>
</feature>
<evidence type="ECO:0000313" key="4">
    <source>
        <dbReference type="EMBL" id="CAD9280598.1"/>
    </source>
</evidence>
<feature type="transmembrane region" description="Helical" evidence="2">
    <location>
        <begin position="91"/>
        <end position="107"/>
    </location>
</feature>
<evidence type="ECO:0000256" key="1">
    <source>
        <dbReference type="SAM" id="MobiDB-lite"/>
    </source>
</evidence>
<feature type="transmembrane region" description="Helical" evidence="2">
    <location>
        <begin position="114"/>
        <end position="134"/>
    </location>
</feature>
<dbReference type="AlphaFoldDB" id="A0A7S1Y6L0"/>
<evidence type="ECO:0000256" key="2">
    <source>
        <dbReference type="SAM" id="Phobius"/>
    </source>
</evidence>
<protein>
    <recommendedName>
        <fullName evidence="3">HPP transmembrane region domain-containing protein</fullName>
    </recommendedName>
</protein>
<gene>
    <name evidence="4" type="ORF">GOCE00092_LOCUS9508</name>
</gene>
<dbReference type="InterPro" id="IPR058581">
    <property type="entry name" value="TM_HPP"/>
</dbReference>
<dbReference type="InterPro" id="IPR007065">
    <property type="entry name" value="HPP"/>
</dbReference>
<sequence>MWLTVEARFRVWINKCWTGGGMQIPPTMGWRQTFWTILGAFIGLLVLSSINEMFLDLTRSEYFLVIGPFGALMTLQYGLTSAPASQPRNVVLGQVVAGAVSLCFTYIPEAILPVWVRQALGPAFAIGAMVKLGIPHPPAGAHSVIWAAGEHDWSFYSIVVLCSIVSVVPATLVNNMSDKRQYPIYWGYLPKLLHRNLFGPEVKTKASQSLLVDDRSTGSVPQVEDSARTSPKPEETIEEQPHNP</sequence>
<feature type="region of interest" description="Disordered" evidence="1">
    <location>
        <begin position="209"/>
        <end position="244"/>
    </location>
</feature>
<keyword evidence="2" id="KW-1133">Transmembrane helix</keyword>
<keyword evidence="2" id="KW-0812">Transmembrane</keyword>
<proteinExistence type="predicted"/>
<dbReference type="Pfam" id="PF04982">
    <property type="entry name" value="TM_HPP"/>
    <property type="match status" value="1"/>
</dbReference>
<dbReference type="PANTHER" id="PTHR33741:SF5">
    <property type="entry name" value="TRANSMEMBRANE PROTEIN DDB_G0269096-RELATED"/>
    <property type="match status" value="1"/>
</dbReference>
<name>A0A7S1Y6L0_9STRA</name>
<accession>A0A7S1Y6L0</accession>
<feature type="transmembrane region" description="Helical" evidence="2">
    <location>
        <begin position="32"/>
        <end position="50"/>
    </location>
</feature>
<feature type="transmembrane region" description="Helical" evidence="2">
    <location>
        <begin position="154"/>
        <end position="173"/>
    </location>
</feature>
<evidence type="ECO:0000259" key="3">
    <source>
        <dbReference type="Pfam" id="PF04982"/>
    </source>
</evidence>
<reference evidence="4" key="1">
    <citation type="submission" date="2021-01" db="EMBL/GenBank/DDBJ databases">
        <authorList>
            <person name="Corre E."/>
            <person name="Pelletier E."/>
            <person name="Niang G."/>
            <person name="Scheremetjew M."/>
            <person name="Finn R."/>
            <person name="Kale V."/>
            <person name="Holt S."/>
            <person name="Cochrane G."/>
            <person name="Meng A."/>
            <person name="Brown T."/>
            <person name="Cohen L."/>
        </authorList>
    </citation>
    <scope>NUCLEOTIDE SEQUENCE</scope>
    <source>
        <strain evidence="4">CCMP 410</strain>
    </source>
</reference>
<dbReference type="EMBL" id="HBGK01018879">
    <property type="protein sequence ID" value="CAD9280598.1"/>
    <property type="molecule type" value="Transcribed_RNA"/>
</dbReference>
<feature type="domain" description="HPP transmembrane region" evidence="3">
    <location>
        <begin position="26"/>
        <end position="183"/>
    </location>
</feature>
<feature type="transmembrane region" description="Helical" evidence="2">
    <location>
        <begin position="62"/>
        <end position="79"/>
    </location>
</feature>
<keyword evidence="2" id="KW-0472">Membrane</keyword>